<name>A0A7X0H6V6_9BACT</name>
<dbReference type="InterPro" id="IPR009875">
    <property type="entry name" value="PilZ_domain"/>
</dbReference>
<proteinExistence type="predicted"/>
<reference evidence="2 3" key="1">
    <citation type="submission" date="2020-08" db="EMBL/GenBank/DDBJ databases">
        <title>Genomic Encyclopedia of Type Strains, Phase IV (KMG-IV): sequencing the most valuable type-strain genomes for metagenomic binning, comparative biology and taxonomic classification.</title>
        <authorList>
            <person name="Goeker M."/>
        </authorList>
    </citation>
    <scope>NUCLEOTIDE SEQUENCE [LARGE SCALE GENOMIC DNA]</scope>
    <source>
        <strain evidence="2 3">DSM 103725</strain>
    </source>
</reference>
<dbReference type="RefSeq" id="WP_184676453.1">
    <property type="nucleotide sequence ID" value="NZ_JACHGY010000001.1"/>
</dbReference>
<comment type="caution">
    <text evidence="2">The sequence shown here is derived from an EMBL/GenBank/DDBJ whole genome shotgun (WGS) entry which is preliminary data.</text>
</comment>
<keyword evidence="3" id="KW-1185">Reference proteome</keyword>
<organism evidence="2 3">
    <name type="scientific">Algisphaera agarilytica</name>
    <dbReference type="NCBI Taxonomy" id="1385975"/>
    <lineage>
        <taxon>Bacteria</taxon>
        <taxon>Pseudomonadati</taxon>
        <taxon>Planctomycetota</taxon>
        <taxon>Phycisphaerae</taxon>
        <taxon>Phycisphaerales</taxon>
        <taxon>Phycisphaeraceae</taxon>
        <taxon>Algisphaera</taxon>
    </lineage>
</organism>
<protein>
    <recommendedName>
        <fullName evidence="1">PilZ domain-containing protein</fullName>
    </recommendedName>
</protein>
<evidence type="ECO:0000313" key="2">
    <source>
        <dbReference type="EMBL" id="MBB6428904.1"/>
    </source>
</evidence>
<sequence>MNSSLKLTEKQWGTLISSLEAGKGPTVPATRDRRDLDIKRYPHVTKVALRVIHPGGQKTSHLVRSRNLSSGGMGFLHLSFLYPDTPCHIALQTRHGESVAMSGKVSWCRLVSGKSHEIGFRFDQMIQIDEFIDPEVIKASSAA</sequence>
<dbReference type="Proteomes" id="UP000541810">
    <property type="component" value="Unassembled WGS sequence"/>
</dbReference>
<evidence type="ECO:0000259" key="1">
    <source>
        <dbReference type="Pfam" id="PF07238"/>
    </source>
</evidence>
<evidence type="ECO:0000313" key="3">
    <source>
        <dbReference type="Proteomes" id="UP000541810"/>
    </source>
</evidence>
<dbReference type="EMBL" id="JACHGY010000001">
    <property type="protein sequence ID" value="MBB6428904.1"/>
    <property type="molecule type" value="Genomic_DNA"/>
</dbReference>
<dbReference type="AlphaFoldDB" id="A0A7X0H6V6"/>
<dbReference type="GO" id="GO:0035438">
    <property type="term" value="F:cyclic-di-GMP binding"/>
    <property type="evidence" value="ECO:0007669"/>
    <property type="project" value="InterPro"/>
</dbReference>
<accession>A0A7X0H6V6</accession>
<dbReference type="Pfam" id="PF07238">
    <property type="entry name" value="PilZ"/>
    <property type="match status" value="1"/>
</dbReference>
<feature type="domain" description="PilZ" evidence="1">
    <location>
        <begin position="52"/>
        <end position="127"/>
    </location>
</feature>
<gene>
    <name evidence="2" type="ORF">HNQ40_000710</name>
</gene>